<name>A0A1B4Z1A0_ORYSI</name>
<organism evidence="1">
    <name type="scientific">Oryza sativa subsp. indica</name>
    <name type="common">Rice</name>
    <dbReference type="NCBI Taxonomy" id="39946"/>
    <lineage>
        <taxon>Eukaryota</taxon>
        <taxon>Viridiplantae</taxon>
        <taxon>Streptophyta</taxon>
        <taxon>Embryophyta</taxon>
        <taxon>Tracheophyta</taxon>
        <taxon>Spermatophyta</taxon>
        <taxon>Magnoliopsida</taxon>
        <taxon>Liliopsida</taxon>
        <taxon>Poales</taxon>
        <taxon>Poaceae</taxon>
        <taxon>BOP clade</taxon>
        <taxon>Oryzoideae</taxon>
        <taxon>Oryzeae</taxon>
        <taxon>Oryzinae</taxon>
        <taxon>Oryza</taxon>
        <taxon>Oryza sativa</taxon>
    </lineage>
</organism>
<reference evidence="1" key="1">
    <citation type="journal article" date="2016" name="PLoS ONE">
        <title>Whole Mitochondrial Genome Sequencing and Re-Examination of a Cytoplasmic Male Sterility-Associated Gene in Boro-Taichung-Type Cytoplasmic Male Sterile Rice.</title>
        <authorList>
            <person name="Kazama T."/>
            <person name="Toriyama K."/>
        </authorList>
    </citation>
    <scope>NUCLEOTIDE SEQUENCE</scope>
    <source>
        <strain evidence="1">BT-CMS</strain>
    </source>
</reference>
<dbReference type="AlphaFoldDB" id="A0A1B4Z1A0"/>
<evidence type="ECO:0000313" key="1">
    <source>
        <dbReference type="EMBL" id="BAV53195.1"/>
    </source>
</evidence>
<protein>
    <submittedName>
        <fullName evidence="1">Uncharacterized protein</fullName>
    </submittedName>
</protein>
<accession>A0A1B4Z1A0</accession>
<sequence>MMRFSSMDMKDRRNKVFSTTLPTRSLTIPPQPVVQPAPPADLKGIFVLQVLMHPSQILLFLVKPYDVFNLLREGASLQRKGIALLKGIAIGLGIAFL</sequence>
<proteinExistence type="predicted"/>
<gene>
    <name evidence="1" type="primary">orf97</name>
</gene>
<geneLocation type="mitochondrion" evidence="1"/>
<dbReference type="EMBL" id="AP017386">
    <property type="protein sequence ID" value="BAV53195.1"/>
    <property type="molecule type" value="Genomic_DNA"/>
</dbReference>
<keyword evidence="1" id="KW-0496">Mitochondrion</keyword>